<reference evidence="2" key="1">
    <citation type="journal article" date="2015" name="Nature">
        <title>Complex archaea that bridge the gap between prokaryotes and eukaryotes.</title>
        <authorList>
            <person name="Spang A."/>
            <person name="Saw J.H."/>
            <person name="Jorgensen S.L."/>
            <person name="Zaremba-Niedzwiedzka K."/>
            <person name="Martijn J."/>
            <person name="Lind A.E."/>
            <person name="van Eijk R."/>
            <person name="Schleper C."/>
            <person name="Guy L."/>
            <person name="Ettema T.J."/>
        </authorList>
    </citation>
    <scope>NUCLEOTIDE SEQUENCE</scope>
</reference>
<dbReference type="AlphaFoldDB" id="A0A0F9H9S3"/>
<dbReference type="EMBL" id="LAZR01015699">
    <property type="protein sequence ID" value="KKM07780.1"/>
    <property type="molecule type" value="Genomic_DNA"/>
</dbReference>
<dbReference type="Pfam" id="PF18909">
    <property type="entry name" value="dGTP_diPhyd_N"/>
    <property type="match status" value="1"/>
</dbReference>
<comment type="caution">
    <text evidence="2">The sequence shown here is derived from an EMBL/GenBank/DDBJ whole genome shotgun (WGS) entry which is preliminary data.</text>
</comment>
<dbReference type="InterPro" id="IPR044038">
    <property type="entry name" value="dATP/dGTP_diPOhydrolase_N"/>
</dbReference>
<evidence type="ECO:0000313" key="2">
    <source>
        <dbReference type="EMBL" id="KKM07780.1"/>
    </source>
</evidence>
<accession>A0A0F9H9S3</accession>
<name>A0A0F9H9S3_9ZZZZ</name>
<feature type="domain" description="dATP/dGTP diphosphohydrolase N-terminal" evidence="1">
    <location>
        <begin position="24"/>
        <end position="122"/>
    </location>
</feature>
<evidence type="ECO:0000259" key="1">
    <source>
        <dbReference type="Pfam" id="PF18909"/>
    </source>
</evidence>
<proteinExistence type="predicted"/>
<gene>
    <name evidence="2" type="ORF">LCGC14_1730450</name>
</gene>
<organism evidence="2">
    <name type="scientific">marine sediment metagenome</name>
    <dbReference type="NCBI Taxonomy" id="412755"/>
    <lineage>
        <taxon>unclassified sequences</taxon>
        <taxon>metagenomes</taxon>
        <taxon>ecological metagenomes</taxon>
    </lineage>
</organism>
<protein>
    <recommendedName>
        <fullName evidence="1">dATP/dGTP diphosphohydrolase N-terminal domain-containing protein</fullName>
    </recommendedName>
</protein>
<sequence length="183" mass="20258">MSRGRLANFKEIEMIENQNKKDTNPKDALATAKVPLHCVSSAVLMQMGLGMMEGGRKYGTHNYRSMGVLASVYYDAAMRHLMAWWEGEDTDADSGLSHITKALTTLSVLLDSMLMGNWKDDRPIQLPDGLGLAGLNEKAAGIIKKYPECKEPFTQVNYSVNEVYTAGEGDVCTCVECTERKKQ</sequence>